<evidence type="ECO:0000256" key="4">
    <source>
        <dbReference type="ARBA" id="ARBA00022475"/>
    </source>
</evidence>
<comment type="subcellular location">
    <subcellularLocation>
        <location evidence="2">Cell membrane</location>
        <topology evidence="2">Multi-pass membrane protein</topology>
    </subcellularLocation>
</comment>
<evidence type="ECO:0000259" key="14">
    <source>
        <dbReference type="PROSITE" id="PS50885"/>
    </source>
</evidence>
<evidence type="ECO:0000256" key="8">
    <source>
        <dbReference type="ARBA" id="ARBA00022777"/>
    </source>
</evidence>
<keyword evidence="4" id="KW-1003">Cell membrane</keyword>
<evidence type="ECO:0000256" key="1">
    <source>
        <dbReference type="ARBA" id="ARBA00000085"/>
    </source>
</evidence>
<evidence type="ECO:0000259" key="13">
    <source>
        <dbReference type="PROSITE" id="PS50109"/>
    </source>
</evidence>
<dbReference type="FunFam" id="1.10.287.130:FF:000001">
    <property type="entry name" value="Two-component sensor histidine kinase"/>
    <property type="match status" value="1"/>
</dbReference>
<keyword evidence="11 12" id="KW-0472">Membrane</keyword>
<feature type="domain" description="HAMP" evidence="14">
    <location>
        <begin position="334"/>
        <end position="386"/>
    </location>
</feature>
<feature type="transmembrane region" description="Helical" evidence="12">
    <location>
        <begin position="312"/>
        <end position="332"/>
    </location>
</feature>
<dbReference type="Pfam" id="PF00672">
    <property type="entry name" value="HAMP"/>
    <property type="match status" value="1"/>
</dbReference>
<dbReference type="CDD" id="cd00075">
    <property type="entry name" value="HATPase"/>
    <property type="match status" value="1"/>
</dbReference>
<dbReference type="PANTHER" id="PTHR43711">
    <property type="entry name" value="TWO-COMPONENT HISTIDINE KINASE"/>
    <property type="match status" value="1"/>
</dbReference>
<dbReference type="CDD" id="cd06225">
    <property type="entry name" value="HAMP"/>
    <property type="match status" value="1"/>
</dbReference>
<dbReference type="InterPro" id="IPR003660">
    <property type="entry name" value="HAMP_dom"/>
</dbReference>
<comment type="caution">
    <text evidence="15">The sequence shown here is derived from an EMBL/GenBank/DDBJ whole genome shotgun (WGS) entry which is preliminary data.</text>
</comment>
<keyword evidence="8 15" id="KW-0418">Kinase</keyword>
<dbReference type="InterPro" id="IPR029151">
    <property type="entry name" value="Sensor-like_sf"/>
</dbReference>
<dbReference type="SUPFAM" id="SSF55874">
    <property type="entry name" value="ATPase domain of HSP90 chaperone/DNA topoisomerase II/histidine kinase"/>
    <property type="match status" value="1"/>
</dbReference>
<dbReference type="CDD" id="cd00082">
    <property type="entry name" value="HisKA"/>
    <property type="match status" value="1"/>
</dbReference>
<dbReference type="Gene3D" id="1.10.287.130">
    <property type="match status" value="1"/>
</dbReference>
<keyword evidence="6" id="KW-0808">Transferase</keyword>
<evidence type="ECO:0000313" key="15">
    <source>
        <dbReference type="EMBL" id="MBP2201163.1"/>
    </source>
</evidence>
<sequence>MKKVPLFKRFGTKLLIYATIVAIIPIILLSVISNGTISNTMQEHSQNKINSDLKVAENILNSRLSEMDAVVYYSKNSNLTKSIIYSKDEKRIYELATSIKKSTNSDFVLICDAEGNSIGGSNSNDTGVGDFKYLMDAEFKKEGHKCIELIGEQILKGQNIYNESIIQLSGIENSDKYLHKAMGLVSAQPVYKDGRFIGSIIVVDIINKDNKLVDKAKEVSGEATTIFLNDIRISTNVKDSEDKRAIGTIVSEDVYKKTLLSGETYYGKAFVVNEWYFTAYDPIKNFKGDVIGMLFVGTPVAPYEALNSNIKVQTVVIAFLGLIIALIVSIMLSKSIIKPMENLKEAAQNFSEGRYGTKVPVDSLDEFGELSKIFNKMSDEISISHTKLQKHAEELSKSYDELKELDNLKSDLIAIASHELRTPLTSVKGYVELVLDGTMGEVNESQRKCLSIANDNIDRLRRLIESMLDLSKIERGELQMQKELMNIKTAVNEVVENLKPLFDEKNIRLDKKLQNLSLYGDKDRLMQVITNLVENAIKFNPTNGEIYIGAYEDEGNIHLVVTDHGAGIPEKDLEKIFDRFYQVDSSSKRPKGGSGLGLAVCKSIVEAHEGIIWVESELGKGSTFHVILPIFSNTFGIDDEENPFITKLNKDKFE</sequence>
<evidence type="ECO:0000256" key="9">
    <source>
        <dbReference type="ARBA" id="ARBA00022989"/>
    </source>
</evidence>
<accession>A0A8J7UQW5</accession>
<feature type="domain" description="Histidine kinase" evidence="13">
    <location>
        <begin position="415"/>
        <end position="632"/>
    </location>
</feature>
<dbReference type="InterPro" id="IPR005467">
    <property type="entry name" value="His_kinase_dom"/>
</dbReference>
<proteinExistence type="predicted"/>
<dbReference type="InterPro" id="IPR003661">
    <property type="entry name" value="HisK_dim/P_dom"/>
</dbReference>
<dbReference type="SUPFAM" id="SSF103190">
    <property type="entry name" value="Sensory domain-like"/>
    <property type="match status" value="1"/>
</dbReference>
<dbReference type="AlphaFoldDB" id="A0A8J7UQW5"/>
<evidence type="ECO:0000256" key="11">
    <source>
        <dbReference type="ARBA" id="ARBA00023136"/>
    </source>
</evidence>
<dbReference type="Proteomes" id="UP000740329">
    <property type="component" value="Unassembled WGS sequence"/>
</dbReference>
<feature type="transmembrane region" description="Helical" evidence="12">
    <location>
        <begin position="12"/>
        <end position="32"/>
    </location>
</feature>
<dbReference type="Pfam" id="PF00512">
    <property type="entry name" value="HisKA"/>
    <property type="match status" value="1"/>
</dbReference>
<organism evidence="15 16">
    <name type="scientific">Methanococcus voltae</name>
    <dbReference type="NCBI Taxonomy" id="2188"/>
    <lineage>
        <taxon>Archaea</taxon>
        <taxon>Methanobacteriati</taxon>
        <taxon>Methanobacteriota</taxon>
        <taxon>Methanomada group</taxon>
        <taxon>Methanococci</taxon>
        <taxon>Methanococcales</taxon>
        <taxon>Methanococcaceae</taxon>
        <taxon>Methanococcus</taxon>
    </lineage>
</organism>
<dbReference type="SMART" id="SM00387">
    <property type="entry name" value="HATPase_c"/>
    <property type="match status" value="1"/>
</dbReference>
<dbReference type="SUPFAM" id="SSF158472">
    <property type="entry name" value="HAMP domain-like"/>
    <property type="match status" value="1"/>
</dbReference>
<dbReference type="OrthoDB" id="342253at2157"/>
<dbReference type="InterPro" id="IPR003594">
    <property type="entry name" value="HATPase_dom"/>
</dbReference>
<dbReference type="FunFam" id="3.30.565.10:FF:000006">
    <property type="entry name" value="Sensor histidine kinase WalK"/>
    <property type="match status" value="1"/>
</dbReference>
<dbReference type="Pfam" id="PF02518">
    <property type="entry name" value="HATPase_c"/>
    <property type="match status" value="1"/>
</dbReference>
<dbReference type="Pfam" id="PF17202">
    <property type="entry name" value="sCache_3_3"/>
    <property type="match status" value="1"/>
</dbReference>
<dbReference type="PROSITE" id="PS50885">
    <property type="entry name" value="HAMP"/>
    <property type="match status" value="1"/>
</dbReference>
<comment type="catalytic activity">
    <reaction evidence="1">
        <text>ATP + protein L-histidine = ADP + protein N-phospho-L-histidine.</text>
        <dbReference type="EC" id="2.7.13.3"/>
    </reaction>
</comment>
<dbReference type="EC" id="2.7.13.3" evidence="3"/>
<reference evidence="15" key="1">
    <citation type="submission" date="2021-03" db="EMBL/GenBank/DDBJ databases">
        <title>Genomic Encyclopedia of Type Strains, Phase IV (KMG-V): Genome sequencing to study the core and pangenomes of soil and plant-associated prokaryotes.</title>
        <authorList>
            <person name="Whitman W."/>
        </authorList>
    </citation>
    <scope>NUCLEOTIDE SEQUENCE</scope>
    <source>
        <strain evidence="15">C4</strain>
    </source>
</reference>
<keyword evidence="10" id="KW-0902">Two-component regulatory system</keyword>
<evidence type="ECO:0000256" key="10">
    <source>
        <dbReference type="ARBA" id="ARBA00023012"/>
    </source>
</evidence>
<evidence type="ECO:0000256" key="3">
    <source>
        <dbReference type="ARBA" id="ARBA00012438"/>
    </source>
</evidence>
<dbReference type="InterPro" id="IPR033463">
    <property type="entry name" value="sCache_3"/>
</dbReference>
<evidence type="ECO:0000256" key="7">
    <source>
        <dbReference type="ARBA" id="ARBA00022692"/>
    </source>
</evidence>
<keyword evidence="9 12" id="KW-1133">Transmembrane helix</keyword>
<dbReference type="SMART" id="SM00388">
    <property type="entry name" value="HisKA"/>
    <property type="match status" value="1"/>
</dbReference>
<dbReference type="GO" id="GO:0000155">
    <property type="term" value="F:phosphorelay sensor kinase activity"/>
    <property type="evidence" value="ECO:0007669"/>
    <property type="project" value="InterPro"/>
</dbReference>
<dbReference type="Gene3D" id="6.10.340.10">
    <property type="match status" value="1"/>
</dbReference>
<dbReference type="PRINTS" id="PR00344">
    <property type="entry name" value="BCTRLSENSOR"/>
</dbReference>
<dbReference type="EMBL" id="JAGGMV010000001">
    <property type="protein sequence ID" value="MBP2201163.1"/>
    <property type="molecule type" value="Genomic_DNA"/>
</dbReference>
<name>A0A8J7UQW5_METVO</name>
<protein>
    <recommendedName>
        <fullName evidence="3">histidine kinase</fullName>
        <ecNumber evidence="3">2.7.13.3</ecNumber>
    </recommendedName>
</protein>
<evidence type="ECO:0000256" key="2">
    <source>
        <dbReference type="ARBA" id="ARBA00004651"/>
    </source>
</evidence>
<dbReference type="InterPro" id="IPR050736">
    <property type="entry name" value="Sensor_HK_Regulatory"/>
</dbReference>
<evidence type="ECO:0000256" key="12">
    <source>
        <dbReference type="SAM" id="Phobius"/>
    </source>
</evidence>
<evidence type="ECO:0000256" key="5">
    <source>
        <dbReference type="ARBA" id="ARBA00022553"/>
    </source>
</evidence>
<evidence type="ECO:0000313" key="16">
    <source>
        <dbReference type="Proteomes" id="UP000740329"/>
    </source>
</evidence>
<dbReference type="SMART" id="SM00304">
    <property type="entry name" value="HAMP"/>
    <property type="match status" value="1"/>
</dbReference>
<dbReference type="InterPro" id="IPR036890">
    <property type="entry name" value="HATPase_C_sf"/>
</dbReference>
<dbReference type="PROSITE" id="PS50109">
    <property type="entry name" value="HIS_KIN"/>
    <property type="match status" value="1"/>
</dbReference>
<dbReference type="PANTHER" id="PTHR43711:SF30">
    <property type="entry name" value="HISTIDINE KINASE"/>
    <property type="match status" value="1"/>
</dbReference>
<dbReference type="InterPro" id="IPR004358">
    <property type="entry name" value="Sig_transdc_His_kin-like_C"/>
</dbReference>
<keyword evidence="5" id="KW-0597">Phosphoprotein</keyword>
<dbReference type="GO" id="GO:0005886">
    <property type="term" value="C:plasma membrane"/>
    <property type="evidence" value="ECO:0007669"/>
    <property type="project" value="UniProtKB-SubCell"/>
</dbReference>
<evidence type="ECO:0000256" key="6">
    <source>
        <dbReference type="ARBA" id="ARBA00022679"/>
    </source>
</evidence>
<gene>
    <name evidence="15" type="ORF">J3E07_000561</name>
</gene>
<dbReference type="SUPFAM" id="SSF47384">
    <property type="entry name" value="Homodimeric domain of signal transducing histidine kinase"/>
    <property type="match status" value="1"/>
</dbReference>
<dbReference type="RefSeq" id="WP_209590620.1">
    <property type="nucleotide sequence ID" value="NZ_JAGGMU010000001.1"/>
</dbReference>
<dbReference type="InterPro" id="IPR036097">
    <property type="entry name" value="HisK_dim/P_sf"/>
</dbReference>
<dbReference type="Gene3D" id="3.30.565.10">
    <property type="entry name" value="Histidine kinase-like ATPase, C-terminal domain"/>
    <property type="match status" value="1"/>
</dbReference>
<keyword evidence="7 12" id="KW-0812">Transmembrane</keyword>